<dbReference type="EMBL" id="VTWT01000014">
    <property type="protein sequence ID" value="KAA9324955.1"/>
    <property type="molecule type" value="Genomic_DNA"/>
</dbReference>
<dbReference type="Proteomes" id="UP000326570">
    <property type="component" value="Unassembled WGS sequence"/>
</dbReference>
<evidence type="ECO:0000256" key="3">
    <source>
        <dbReference type="ARBA" id="ARBA00022692"/>
    </source>
</evidence>
<evidence type="ECO:0000313" key="11">
    <source>
        <dbReference type="Proteomes" id="UP000326570"/>
    </source>
</evidence>
<dbReference type="GO" id="GO:0000166">
    <property type="term" value="F:nucleotide binding"/>
    <property type="evidence" value="ECO:0007669"/>
    <property type="project" value="UniProtKB-KW"/>
</dbReference>
<comment type="subcellular location">
    <subcellularLocation>
        <location evidence="1">Cell membrane</location>
    </subcellularLocation>
</comment>
<sequence>MILAMISTRPFNARGFYTMEDILTQPKSLLFFEDYYKIKLDEYEAAMDKLTANEIELKHALVRDLHGLGVSVARKYKFLRISYDVLMFGVILSVLTLFSAMIWKF</sequence>
<keyword evidence="7 8" id="KW-0472">Membrane</keyword>
<name>A0A5N1IH28_9BACT</name>
<dbReference type="AlphaFoldDB" id="A0A5N1IH28"/>
<reference evidence="10 11" key="1">
    <citation type="submission" date="2019-09" db="EMBL/GenBank/DDBJ databases">
        <title>Genome sequence of Adhaeribacter sp. M2.</title>
        <authorList>
            <person name="Srinivasan S."/>
        </authorList>
    </citation>
    <scope>NUCLEOTIDE SEQUENCE [LARGE SCALE GENOMIC DNA]</scope>
    <source>
        <strain evidence="10 11">M2</strain>
    </source>
</reference>
<keyword evidence="11" id="KW-1185">Reference proteome</keyword>
<keyword evidence="2" id="KW-1003">Cell membrane</keyword>
<evidence type="ECO:0000256" key="1">
    <source>
        <dbReference type="ARBA" id="ARBA00004236"/>
    </source>
</evidence>
<keyword evidence="3 8" id="KW-0812">Transmembrane</keyword>
<evidence type="ECO:0000256" key="2">
    <source>
        <dbReference type="ARBA" id="ARBA00022475"/>
    </source>
</evidence>
<keyword evidence="6" id="KW-0051">Antiviral defense</keyword>
<feature type="domain" description="Pycsar effector protein" evidence="9">
    <location>
        <begin position="1"/>
        <end position="98"/>
    </location>
</feature>
<feature type="transmembrane region" description="Helical" evidence="8">
    <location>
        <begin position="83"/>
        <end position="103"/>
    </location>
</feature>
<accession>A0A5N1IH28</accession>
<dbReference type="GO" id="GO:0051607">
    <property type="term" value="P:defense response to virus"/>
    <property type="evidence" value="ECO:0007669"/>
    <property type="project" value="UniProtKB-KW"/>
</dbReference>
<dbReference type="InterPro" id="IPR043760">
    <property type="entry name" value="PycTM_dom"/>
</dbReference>
<dbReference type="Pfam" id="PF18967">
    <property type="entry name" value="PycTM"/>
    <property type="match status" value="1"/>
</dbReference>
<protein>
    <recommendedName>
        <fullName evidence="9">Pycsar effector protein domain-containing protein</fullName>
    </recommendedName>
</protein>
<evidence type="ECO:0000256" key="5">
    <source>
        <dbReference type="ARBA" id="ARBA00022989"/>
    </source>
</evidence>
<evidence type="ECO:0000256" key="6">
    <source>
        <dbReference type="ARBA" id="ARBA00023118"/>
    </source>
</evidence>
<evidence type="ECO:0000256" key="4">
    <source>
        <dbReference type="ARBA" id="ARBA00022741"/>
    </source>
</evidence>
<evidence type="ECO:0000259" key="9">
    <source>
        <dbReference type="Pfam" id="PF18967"/>
    </source>
</evidence>
<evidence type="ECO:0000256" key="7">
    <source>
        <dbReference type="ARBA" id="ARBA00023136"/>
    </source>
</evidence>
<evidence type="ECO:0000313" key="10">
    <source>
        <dbReference type="EMBL" id="KAA9324955.1"/>
    </source>
</evidence>
<dbReference type="GO" id="GO:0005886">
    <property type="term" value="C:plasma membrane"/>
    <property type="evidence" value="ECO:0007669"/>
    <property type="project" value="UniProtKB-SubCell"/>
</dbReference>
<gene>
    <name evidence="10" type="ORF">F0P94_18750</name>
</gene>
<proteinExistence type="predicted"/>
<keyword evidence="4" id="KW-0547">Nucleotide-binding</keyword>
<keyword evidence="5 8" id="KW-1133">Transmembrane helix</keyword>
<comment type="caution">
    <text evidence="10">The sequence shown here is derived from an EMBL/GenBank/DDBJ whole genome shotgun (WGS) entry which is preliminary data.</text>
</comment>
<organism evidence="10 11">
    <name type="scientific">Adhaeribacter soli</name>
    <dbReference type="NCBI Taxonomy" id="2607655"/>
    <lineage>
        <taxon>Bacteria</taxon>
        <taxon>Pseudomonadati</taxon>
        <taxon>Bacteroidota</taxon>
        <taxon>Cytophagia</taxon>
        <taxon>Cytophagales</taxon>
        <taxon>Hymenobacteraceae</taxon>
        <taxon>Adhaeribacter</taxon>
    </lineage>
</organism>
<evidence type="ECO:0000256" key="8">
    <source>
        <dbReference type="SAM" id="Phobius"/>
    </source>
</evidence>